<keyword evidence="7 12" id="KW-0143">Chaperone</keyword>
<feature type="domain" description="PPIase FKBP-type" evidence="16">
    <location>
        <begin position="169"/>
        <end position="259"/>
    </location>
</feature>
<keyword evidence="12" id="KW-0963">Cytoplasm</keyword>
<evidence type="ECO:0000256" key="6">
    <source>
        <dbReference type="ARBA" id="ARBA00023110"/>
    </source>
</evidence>
<keyword evidence="18" id="KW-1185">Reference proteome</keyword>
<dbReference type="SUPFAM" id="SSF109998">
    <property type="entry name" value="Triger factor/SurA peptide-binding domain-like"/>
    <property type="match status" value="1"/>
</dbReference>
<dbReference type="FunFam" id="3.30.70.1050:FF:000004">
    <property type="entry name" value="Trigger factor"/>
    <property type="match status" value="1"/>
</dbReference>
<dbReference type="InterPro" id="IPR027304">
    <property type="entry name" value="Trigger_fact/SurA_dom_sf"/>
</dbReference>
<dbReference type="InterPro" id="IPR008881">
    <property type="entry name" value="Trigger_fac_ribosome-bd_bac"/>
</dbReference>
<evidence type="ECO:0000259" key="16">
    <source>
        <dbReference type="PROSITE" id="PS50059"/>
    </source>
</evidence>
<dbReference type="SUPFAM" id="SSF102735">
    <property type="entry name" value="Trigger factor ribosome-binding domain"/>
    <property type="match status" value="1"/>
</dbReference>
<evidence type="ECO:0000256" key="10">
    <source>
        <dbReference type="ARBA" id="ARBA00024849"/>
    </source>
</evidence>
<keyword evidence="5 12" id="KW-0132">Cell division</keyword>
<evidence type="ECO:0000256" key="2">
    <source>
        <dbReference type="ARBA" id="ARBA00005464"/>
    </source>
</evidence>
<dbReference type="InterPro" id="IPR005215">
    <property type="entry name" value="Trig_fac"/>
</dbReference>
<evidence type="ECO:0000256" key="5">
    <source>
        <dbReference type="ARBA" id="ARBA00022618"/>
    </source>
</evidence>
<dbReference type="HAMAP" id="MF_00303">
    <property type="entry name" value="Trigger_factor_Tig"/>
    <property type="match status" value="1"/>
</dbReference>
<comment type="function">
    <text evidence="10 12">Involved in protein export. Acts as a chaperone by maintaining the newly synthesized protein in an open conformation. Functions as a peptidyl-prolyl cis-trans isomerase.</text>
</comment>
<dbReference type="Gene3D" id="3.10.50.40">
    <property type="match status" value="1"/>
</dbReference>
<evidence type="ECO:0000256" key="12">
    <source>
        <dbReference type="HAMAP-Rule" id="MF_00303"/>
    </source>
</evidence>
<dbReference type="Gene3D" id="3.30.70.1050">
    <property type="entry name" value="Trigger factor ribosome-binding domain"/>
    <property type="match status" value="1"/>
</dbReference>
<keyword evidence="6 12" id="KW-0697">Rotamase</keyword>
<evidence type="ECO:0000256" key="1">
    <source>
        <dbReference type="ARBA" id="ARBA00000971"/>
    </source>
</evidence>
<dbReference type="Pfam" id="PF00254">
    <property type="entry name" value="FKBP_C"/>
    <property type="match status" value="1"/>
</dbReference>
<dbReference type="PANTHER" id="PTHR30560">
    <property type="entry name" value="TRIGGER FACTOR CHAPERONE AND PEPTIDYL-PROLYL CIS/TRANS ISOMERASE"/>
    <property type="match status" value="1"/>
</dbReference>
<comment type="subcellular location">
    <subcellularLocation>
        <location evidence="12">Cytoplasm</location>
    </subcellularLocation>
    <text evidence="12">About half TF is bound to the ribosome near the polypeptide exit tunnel while the other half is free in the cytoplasm.</text>
</comment>
<name>A0A964FE17_9CYAN</name>
<dbReference type="EMBL" id="JADWDC010000002">
    <property type="protein sequence ID" value="MCC0175646.1"/>
    <property type="molecule type" value="Genomic_DNA"/>
</dbReference>
<feature type="region of interest" description="Disordered" evidence="15">
    <location>
        <begin position="436"/>
        <end position="467"/>
    </location>
</feature>
<dbReference type="Proteomes" id="UP000729733">
    <property type="component" value="Unassembled WGS sequence"/>
</dbReference>
<dbReference type="AlphaFoldDB" id="A0A964FE17"/>
<dbReference type="GO" id="GO:0005737">
    <property type="term" value="C:cytoplasm"/>
    <property type="evidence" value="ECO:0007669"/>
    <property type="project" value="UniProtKB-SubCell"/>
</dbReference>
<dbReference type="NCBIfam" id="TIGR00115">
    <property type="entry name" value="tig"/>
    <property type="match status" value="1"/>
</dbReference>
<dbReference type="InterPro" id="IPR036611">
    <property type="entry name" value="Trigger_fac_ribosome-bd_sf"/>
</dbReference>
<evidence type="ECO:0000313" key="17">
    <source>
        <dbReference type="EMBL" id="MCC0175646.1"/>
    </source>
</evidence>
<dbReference type="InterPro" id="IPR001179">
    <property type="entry name" value="PPIase_FKBP_dom"/>
</dbReference>
<dbReference type="FunFam" id="3.10.50.40:FF:000001">
    <property type="entry name" value="Trigger factor"/>
    <property type="match status" value="1"/>
</dbReference>
<dbReference type="GO" id="GO:0051083">
    <property type="term" value="P:'de novo' cotranslational protein folding"/>
    <property type="evidence" value="ECO:0007669"/>
    <property type="project" value="TreeGrafter"/>
</dbReference>
<dbReference type="GO" id="GO:0044183">
    <property type="term" value="F:protein folding chaperone"/>
    <property type="evidence" value="ECO:0007669"/>
    <property type="project" value="TreeGrafter"/>
</dbReference>
<dbReference type="InterPro" id="IPR046357">
    <property type="entry name" value="PPIase_dom_sf"/>
</dbReference>
<comment type="catalytic activity">
    <reaction evidence="1 12 13">
        <text>[protein]-peptidylproline (omega=180) = [protein]-peptidylproline (omega=0)</text>
        <dbReference type="Rhea" id="RHEA:16237"/>
        <dbReference type="Rhea" id="RHEA-COMP:10747"/>
        <dbReference type="Rhea" id="RHEA-COMP:10748"/>
        <dbReference type="ChEBI" id="CHEBI:83833"/>
        <dbReference type="ChEBI" id="CHEBI:83834"/>
        <dbReference type="EC" id="5.2.1.8"/>
    </reaction>
</comment>
<reference evidence="17" key="1">
    <citation type="journal article" date="2021" name="Antonie Van Leeuwenhoek">
        <title>Draft genome and description of Waterburya agarophytonicola gen. nov. sp. nov. (Pleurocapsales, Cyanobacteria): a seaweed symbiont.</title>
        <authorList>
            <person name="Bonthond G."/>
            <person name="Shalygin S."/>
            <person name="Bayer T."/>
            <person name="Weinberger F."/>
        </authorList>
    </citation>
    <scope>NUCLEOTIDE SEQUENCE</scope>
    <source>
        <strain evidence="17">KI4</strain>
    </source>
</reference>
<evidence type="ECO:0000256" key="13">
    <source>
        <dbReference type="PROSITE-ProRule" id="PRU00277"/>
    </source>
</evidence>
<feature type="compositionally biased region" description="Acidic residues" evidence="15">
    <location>
        <begin position="443"/>
        <end position="467"/>
    </location>
</feature>
<protein>
    <recommendedName>
        <fullName evidence="4 12">Trigger factor</fullName>
        <shortName evidence="12">TF</shortName>
        <ecNumber evidence="3 12">5.2.1.8</ecNumber>
    </recommendedName>
    <alternativeName>
        <fullName evidence="11 12">PPIase</fullName>
    </alternativeName>
</protein>
<organism evidence="17 18">
    <name type="scientific">Waterburya agarophytonicola KI4</name>
    <dbReference type="NCBI Taxonomy" id="2874699"/>
    <lineage>
        <taxon>Bacteria</taxon>
        <taxon>Bacillati</taxon>
        <taxon>Cyanobacteriota</taxon>
        <taxon>Cyanophyceae</taxon>
        <taxon>Pleurocapsales</taxon>
        <taxon>Hyellaceae</taxon>
        <taxon>Waterburya</taxon>
        <taxon>Waterburya agarophytonicola</taxon>
    </lineage>
</organism>
<comment type="similarity">
    <text evidence="2 12 14">Belongs to the FKBP-type PPIase family. Tig subfamily.</text>
</comment>
<dbReference type="GO" id="GO:0003755">
    <property type="term" value="F:peptidyl-prolyl cis-trans isomerase activity"/>
    <property type="evidence" value="ECO:0007669"/>
    <property type="project" value="UniProtKB-UniRule"/>
</dbReference>
<dbReference type="SUPFAM" id="SSF54534">
    <property type="entry name" value="FKBP-like"/>
    <property type="match status" value="1"/>
</dbReference>
<evidence type="ECO:0000256" key="14">
    <source>
        <dbReference type="RuleBase" id="RU003914"/>
    </source>
</evidence>
<comment type="caution">
    <text evidence="17">The sequence shown here is derived from an EMBL/GenBank/DDBJ whole genome shotgun (WGS) entry which is preliminary data.</text>
</comment>
<dbReference type="GO" id="GO:0043022">
    <property type="term" value="F:ribosome binding"/>
    <property type="evidence" value="ECO:0007669"/>
    <property type="project" value="TreeGrafter"/>
</dbReference>
<dbReference type="Pfam" id="PF05697">
    <property type="entry name" value="Trigger_N"/>
    <property type="match status" value="1"/>
</dbReference>
<gene>
    <name evidence="12" type="primary">tig</name>
    <name evidence="17" type="ORF">I4641_01455</name>
</gene>
<dbReference type="GO" id="GO:0015031">
    <property type="term" value="P:protein transport"/>
    <property type="evidence" value="ECO:0007669"/>
    <property type="project" value="UniProtKB-UniRule"/>
</dbReference>
<evidence type="ECO:0000256" key="4">
    <source>
        <dbReference type="ARBA" id="ARBA00016902"/>
    </source>
</evidence>
<dbReference type="Pfam" id="PF05698">
    <property type="entry name" value="Trigger_C"/>
    <property type="match status" value="1"/>
</dbReference>
<dbReference type="EC" id="5.2.1.8" evidence="3 12"/>
<dbReference type="RefSeq" id="WP_229638647.1">
    <property type="nucleotide sequence ID" value="NZ_JADWDC010000002.1"/>
</dbReference>
<evidence type="ECO:0000256" key="11">
    <source>
        <dbReference type="ARBA" id="ARBA00029986"/>
    </source>
</evidence>
<dbReference type="GO" id="GO:0051301">
    <property type="term" value="P:cell division"/>
    <property type="evidence" value="ECO:0007669"/>
    <property type="project" value="UniProtKB-KW"/>
</dbReference>
<evidence type="ECO:0000256" key="15">
    <source>
        <dbReference type="SAM" id="MobiDB-lite"/>
    </source>
</evidence>
<accession>A0A964FE17</accession>
<sequence length="467" mass="52294">MKVTQERLPESQLGLNIEIAPDASRSAYEKMVQNLSRSSNIPGFRKGKVPRQVLLQRIGNDRIKAAALEELIQKSLQDAIEQEKIEALGQPNLRSNFEELLGQYNPGDVLSFSIAVDVPPTVELADYSNLSVTAEEIVYKPEKVDEFIEQRREQKADLVPVEDRPAQMGDIAFVDFKGTLTGEGEEGKEIEGGSATNFQVEMVEGKLIPGMVEGMVGMKPEETKEVAVTFPDDYPQEDLAGKPALFSITLNELKTKELPELDDDFAQEVSDDKFETMAAYRESIEKQFQEQAENQTKNNINAAIAEALLEQNQIDLPESLVQEEVTNVLTKTLMQMQQMGLDVRQLFNSDNVPMLRDNAKPEATTNLNKSLIIKEIAKRENLEPDKSAIDAKIAEIRPELEGQEVDQDRLVQMVTEDLLSENTYKWLQEKAQVELVPEGSLSETEEETDDSDEEVETAEVEVVSEGD</sequence>
<dbReference type="InterPro" id="IPR037041">
    <property type="entry name" value="Trigger_fac_C_sf"/>
</dbReference>
<dbReference type="PROSITE" id="PS50059">
    <property type="entry name" value="FKBP_PPIASE"/>
    <property type="match status" value="1"/>
</dbReference>
<evidence type="ECO:0000313" key="18">
    <source>
        <dbReference type="Proteomes" id="UP000729733"/>
    </source>
</evidence>
<dbReference type="InterPro" id="IPR008880">
    <property type="entry name" value="Trigger_fac_C"/>
</dbReference>
<evidence type="ECO:0000256" key="7">
    <source>
        <dbReference type="ARBA" id="ARBA00023186"/>
    </source>
</evidence>
<proteinExistence type="inferred from homology"/>
<dbReference type="PIRSF" id="PIRSF003095">
    <property type="entry name" value="Trigger_factor"/>
    <property type="match status" value="1"/>
</dbReference>
<dbReference type="PANTHER" id="PTHR30560:SF3">
    <property type="entry name" value="TRIGGER FACTOR-LIKE PROTEIN TIG, CHLOROPLASTIC"/>
    <property type="match status" value="1"/>
</dbReference>
<evidence type="ECO:0000256" key="9">
    <source>
        <dbReference type="ARBA" id="ARBA00023306"/>
    </source>
</evidence>
<evidence type="ECO:0000256" key="8">
    <source>
        <dbReference type="ARBA" id="ARBA00023235"/>
    </source>
</evidence>
<keyword evidence="8 12" id="KW-0413">Isomerase</keyword>
<evidence type="ECO:0000256" key="3">
    <source>
        <dbReference type="ARBA" id="ARBA00013194"/>
    </source>
</evidence>
<dbReference type="GO" id="GO:0043335">
    <property type="term" value="P:protein unfolding"/>
    <property type="evidence" value="ECO:0007669"/>
    <property type="project" value="TreeGrafter"/>
</dbReference>
<dbReference type="Gene3D" id="1.10.3120.10">
    <property type="entry name" value="Trigger factor, C-terminal domain"/>
    <property type="match status" value="1"/>
</dbReference>
<keyword evidence="9 12" id="KW-0131">Cell cycle</keyword>
<comment type="domain">
    <text evidence="12">Consists of 3 domains; the N-terminus binds the ribosome, the middle domain has PPIase activity, while the C-terminus has intrinsic chaperone activity on its own.</text>
</comment>